<dbReference type="EMBL" id="JBHSPF010000022">
    <property type="protein sequence ID" value="MFC5628463.1"/>
    <property type="molecule type" value="Genomic_DNA"/>
</dbReference>
<keyword evidence="5" id="KW-0969">Cilium</keyword>
<comment type="subcellular location">
    <subcellularLocation>
        <location evidence="4">Cytoplasm</location>
    </subcellularLocation>
</comment>
<evidence type="ECO:0000256" key="4">
    <source>
        <dbReference type="HAMAP-Rule" id="MF_01185"/>
    </source>
</evidence>
<dbReference type="RefSeq" id="WP_270898340.1">
    <property type="nucleotide sequence ID" value="NZ_JBHSPF010000022.1"/>
</dbReference>
<dbReference type="Gene3D" id="2.30.290.10">
    <property type="entry name" value="BH3618-like"/>
    <property type="match status" value="1"/>
</dbReference>
<organism evidence="5 6">
    <name type="scientific">Aliibacillus thermotolerans</name>
    <dbReference type="NCBI Taxonomy" id="1834418"/>
    <lineage>
        <taxon>Bacteria</taxon>
        <taxon>Bacillati</taxon>
        <taxon>Bacillota</taxon>
        <taxon>Bacilli</taxon>
        <taxon>Bacillales</taxon>
        <taxon>Bacillaceae</taxon>
        <taxon>Aliibacillus</taxon>
    </lineage>
</organism>
<dbReference type="SUPFAM" id="SSF141457">
    <property type="entry name" value="BH3618-like"/>
    <property type="match status" value="1"/>
</dbReference>
<keyword evidence="6" id="KW-1185">Reference proteome</keyword>
<dbReference type="Pfam" id="PF02623">
    <property type="entry name" value="FliW"/>
    <property type="match status" value="1"/>
</dbReference>
<keyword evidence="4" id="KW-0143">Chaperone</keyword>
<gene>
    <name evidence="4 5" type="primary">fliW</name>
    <name evidence="5" type="ORF">ACFPTR_06065</name>
</gene>
<keyword evidence="2 4" id="KW-1005">Bacterial flagellum biogenesis</keyword>
<name>A0ABW0U693_9BACI</name>
<comment type="function">
    <text evidence="4">Acts as an anti-CsrA protein, binds CsrA and prevents it from repressing translation of its target genes, one of which is flagellin. Binds to flagellin and participates in the assembly of the flagellum.</text>
</comment>
<keyword evidence="1 4" id="KW-0963">Cytoplasm</keyword>
<comment type="subunit">
    <text evidence="4">Interacts with translational regulator CsrA and flagellin(s).</text>
</comment>
<evidence type="ECO:0000313" key="5">
    <source>
        <dbReference type="EMBL" id="MFC5628463.1"/>
    </source>
</evidence>
<dbReference type="HAMAP" id="MF_01185">
    <property type="entry name" value="FliW"/>
    <property type="match status" value="1"/>
</dbReference>
<protein>
    <recommendedName>
        <fullName evidence="4">Flagellar assembly factor FliW</fullName>
    </recommendedName>
</protein>
<keyword evidence="5" id="KW-0966">Cell projection</keyword>
<comment type="similarity">
    <text evidence="4">Belongs to the FliW family.</text>
</comment>
<keyword evidence="3 4" id="KW-0810">Translation regulation</keyword>
<keyword evidence="5" id="KW-0282">Flagellum</keyword>
<dbReference type="InterPro" id="IPR024046">
    <property type="entry name" value="Flagellar_assmbl_FliW_dom_sf"/>
</dbReference>
<dbReference type="Proteomes" id="UP001596143">
    <property type="component" value="Unassembled WGS sequence"/>
</dbReference>
<evidence type="ECO:0000256" key="1">
    <source>
        <dbReference type="ARBA" id="ARBA00022490"/>
    </source>
</evidence>
<evidence type="ECO:0000256" key="3">
    <source>
        <dbReference type="ARBA" id="ARBA00022845"/>
    </source>
</evidence>
<comment type="caution">
    <text evidence="5">The sequence shown here is derived from an EMBL/GenBank/DDBJ whole genome shotgun (WGS) entry which is preliminary data.</text>
</comment>
<dbReference type="PANTHER" id="PTHR39190">
    <property type="entry name" value="FLAGELLAR ASSEMBLY FACTOR FLIW"/>
    <property type="match status" value="1"/>
</dbReference>
<reference evidence="6" key="1">
    <citation type="journal article" date="2019" name="Int. J. Syst. Evol. Microbiol.">
        <title>The Global Catalogue of Microorganisms (GCM) 10K type strain sequencing project: providing services to taxonomists for standard genome sequencing and annotation.</title>
        <authorList>
            <consortium name="The Broad Institute Genomics Platform"/>
            <consortium name="The Broad Institute Genome Sequencing Center for Infectious Disease"/>
            <person name="Wu L."/>
            <person name="Ma J."/>
        </authorList>
    </citation>
    <scope>NUCLEOTIDE SEQUENCE [LARGE SCALE GENOMIC DNA]</scope>
    <source>
        <strain evidence="6">CGMCC 1.15790</strain>
    </source>
</reference>
<evidence type="ECO:0000313" key="6">
    <source>
        <dbReference type="Proteomes" id="UP001596143"/>
    </source>
</evidence>
<proteinExistence type="inferred from homology"/>
<sequence>MKLRTKHLGEIEIQKDDIYTFLNGLPAFEQETEFALLPFSQDELFYILQSTKTEEVAFVLTNPFHFFHDYEVRLTDALKSQLDIMKKEEVAIFSVLTLQEPFRKTTANLQAPIILNVTKKQGKQFVMSDSGYETKHYLFPQEPATIPEKKGEG</sequence>
<dbReference type="NCBIfam" id="NF009793">
    <property type="entry name" value="PRK13285.1-1"/>
    <property type="match status" value="1"/>
</dbReference>
<dbReference type="InterPro" id="IPR003775">
    <property type="entry name" value="Flagellar_assembly_factor_FliW"/>
</dbReference>
<accession>A0ABW0U693</accession>
<evidence type="ECO:0000256" key="2">
    <source>
        <dbReference type="ARBA" id="ARBA00022795"/>
    </source>
</evidence>
<dbReference type="PANTHER" id="PTHR39190:SF1">
    <property type="entry name" value="FLAGELLAR ASSEMBLY FACTOR FLIW"/>
    <property type="match status" value="1"/>
</dbReference>